<dbReference type="AlphaFoldDB" id="A0A8H3AXF6"/>
<sequence length="170" mass="18646">MPLFRRHAEPVATTADTERSLPPSSTTPPPATTTNGSSSRRSRSMFARRRSSSSSAGSIHSDGHDRTDGTHTRSRSRRKGLFGMGGQRKSDPVLDNDPHILAARDKLAAAERAEQEADRALEFSRRAVIEARDHCKQLQAQAIEDARRAKAKRSEARGLGKQARGLGRHN</sequence>
<name>A0A8H3AXF6_9AGAM</name>
<feature type="compositionally biased region" description="Basic residues" evidence="1">
    <location>
        <begin position="40"/>
        <end position="51"/>
    </location>
</feature>
<dbReference type="Proteomes" id="UP000663853">
    <property type="component" value="Unassembled WGS sequence"/>
</dbReference>
<reference evidence="2" key="1">
    <citation type="submission" date="2021-01" db="EMBL/GenBank/DDBJ databases">
        <authorList>
            <person name="Kaushik A."/>
        </authorList>
    </citation>
    <scope>NUCLEOTIDE SEQUENCE</scope>
    <source>
        <strain evidence="2">AG6-10EEA</strain>
    </source>
</reference>
<gene>
    <name evidence="2" type="ORF">RDB_LOCUS38590</name>
</gene>
<feature type="region of interest" description="Disordered" evidence="1">
    <location>
        <begin position="1"/>
        <end position="98"/>
    </location>
</feature>
<feature type="compositionally biased region" description="Basic and acidic residues" evidence="1">
    <location>
        <begin position="146"/>
        <end position="158"/>
    </location>
</feature>
<evidence type="ECO:0000313" key="2">
    <source>
        <dbReference type="EMBL" id="CAE6442862.1"/>
    </source>
</evidence>
<comment type="caution">
    <text evidence="2">The sequence shown here is derived from an EMBL/GenBank/DDBJ whole genome shotgun (WGS) entry which is preliminary data.</text>
</comment>
<evidence type="ECO:0000256" key="1">
    <source>
        <dbReference type="SAM" id="MobiDB-lite"/>
    </source>
</evidence>
<accession>A0A8H3AXF6</accession>
<protein>
    <submittedName>
        <fullName evidence="2">Uncharacterized protein</fullName>
    </submittedName>
</protein>
<evidence type="ECO:0000313" key="3">
    <source>
        <dbReference type="Proteomes" id="UP000663853"/>
    </source>
</evidence>
<organism evidence="2 3">
    <name type="scientific">Rhizoctonia solani</name>
    <dbReference type="NCBI Taxonomy" id="456999"/>
    <lineage>
        <taxon>Eukaryota</taxon>
        <taxon>Fungi</taxon>
        <taxon>Dikarya</taxon>
        <taxon>Basidiomycota</taxon>
        <taxon>Agaricomycotina</taxon>
        <taxon>Agaricomycetes</taxon>
        <taxon>Cantharellales</taxon>
        <taxon>Ceratobasidiaceae</taxon>
        <taxon>Rhizoctonia</taxon>
    </lineage>
</organism>
<proteinExistence type="predicted"/>
<feature type="region of interest" description="Disordered" evidence="1">
    <location>
        <begin position="146"/>
        <end position="170"/>
    </location>
</feature>
<feature type="compositionally biased region" description="Basic and acidic residues" evidence="1">
    <location>
        <begin position="61"/>
        <end position="71"/>
    </location>
</feature>
<feature type="compositionally biased region" description="Basic and acidic residues" evidence="1">
    <location>
        <begin position="88"/>
        <end position="98"/>
    </location>
</feature>
<dbReference type="EMBL" id="CAJMXA010000780">
    <property type="protein sequence ID" value="CAE6442862.1"/>
    <property type="molecule type" value="Genomic_DNA"/>
</dbReference>